<keyword evidence="3" id="KW-1185">Reference proteome</keyword>
<evidence type="ECO:0000313" key="2">
    <source>
        <dbReference type="EMBL" id="GMA21764.1"/>
    </source>
</evidence>
<name>A0ABQ6HVN5_9MICO</name>
<sequence>MISVRQPTETVVVRALGGAALALDAWIPVLATGAQTDGSWLQTLAWTGLDVAELVALVSTVALAGHRSRRFRLAALTTAALFCTDAIVDVSTASGVDLVVALAMAVLAELPIAAACLALASRSVAPSAAGADTPARPGADSLSDTPSDAVVDLLAPVG</sequence>
<evidence type="ECO:0000256" key="1">
    <source>
        <dbReference type="SAM" id="Phobius"/>
    </source>
</evidence>
<dbReference type="RefSeq" id="WP_284284969.1">
    <property type="nucleotide sequence ID" value="NZ_BSUJ01000001.1"/>
</dbReference>
<organism evidence="2 3">
    <name type="scientific">Arsenicicoccus piscis</name>
    <dbReference type="NCBI Taxonomy" id="673954"/>
    <lineage>
        <taxon>Bacteria</taxon>
        <taxon>Bacillati</taxon>
        <taxon>Actinomycetota</taxon>
        <taxon>Actinomycetes</taxon>
        <taxon>Micrococcales</taxon>
        <taxon>Intrasporangiaceae</taxon>
        <taxon>Arsenicicoccus</taxon>
    </lineage>
</organism>
<protein>
    <submittedName>
        <fullName evidence="2">Uncharacterized protein</fullName>
    </submittedName>
</protein>
<feature type="transmembrane region" description="Helical" evidence="1">
    <location>
        <begin position="43"/>
        <end position="64"/>
    </location>
</feature>
<feature type="transmembrane region" description="Helical" evidence="1">
    <location>
        <begin position="12"/>
        <end position="31"/>
    </location>
</feature>
<proteinExistence type="predicted"/>
<reference evidence="3" key="1">
    <citation type="journal article" date="2019" name="Int. J. Syst. Evol. Microbiol.">
        <title>The Global Catalogue of Microorganisms (GCM) 10K type strain sequencing project: providing services to taxonomists for standard genome sequencing and annotation.</title>
        <authorList>
            <consortium name="The Broad Institute Genomics Platform"/>
            <consortium name="The Broad Institute Genome Sequencing Center for Infectious Disease"/>
            <person name="Wu L."/>
            <person name="Ma J."/>
        </authorList>
    </citation>
    <scope>NUCLEOTIDE SEQUENCE [LARGE SCALE GENOMIC DNA]</scope>
    <source>
        <strain evidence="3">NBRC 105830</strain>
    </source>
</reference>
<gene>
    <name evidence="2" type="ORF">GCM10025862_37850</name>
</gene>
<evidence type="ECO:0000313" key="3">
    <source>
        <dbReference type="Proteomes" id="UP001157109"/>
    </source>
</evidence>
<dbReference type="Proteomes" id="UP001157109">
    <property type="component" value="Unassembled WGS sequence"/>
</dbReference>
<dbReference type="EMBL" id="BSUJ01000001">
    <property type="protein sequence ID" value="GMA21764.1"/>
    <property type="molecule type" value="Genomic_DNA"/>
</dbReference>
<accession>A0ABQ6HVN5</accession>
<keyword evidence="1" id="KW-0812">Transmembrane</keyword>
<comment type="caution">
    <text evidence="2">The sequence shown here is derived from an EMBL/GenBank/DDBJ whole genome shotgun (WGS) entry which is preliminary data.</text>
</comment>
<feature type="transmembrane region" description="Helical" evidence="1">
    <location>
        <begin position="98"/>
        <end position="120"/>
    </location>
</feature>
<keyword evidence="1" id="KW-1133">Transmembrane helix</keyword>
<keyword evidence="1" id="KW-0472">Membrane</keyword>
<feature type="transmembrane region" description="Helical" evidence="1">
    <location>
        <begin position="71"/>
        <end position="92"/>
    </location>
</feature>